<comment type="subcellular location">
    <subcellularLocation>
        <location evidence="1 7">Cell membrane</location>
        <topology evidence="1 7">Multi-pass membrane protein</topology>
    </subcellularLocation>
</comment>
<keyword evidence="9" id="KW-1185">Reference proteome</keyword>
<dbReference type="EMBL" id="VMNH01000004">
    <property type="protein sequence ID" value="TVO77923.1"/>
    <property type="molecule type" value="Genomic_DNA"/>
</dbReference>
<name>A0A557SKK5_9GAMM</name>
<keyword evidence="6 7" id="KW-0472">Membrane</keyword>
<feature type="transmembrane region" description="Helical" evidence="7">
    <location>
        <begin position="216"/>
        <end position="237"/>
    </location>
</feature>
<dbReference type="Proteomes" id="UP000316649">
    <property type="component" value="Unassembled WGS sequence"/>
</dbReference>
<dbReference type="OrthoDB" id="21094at2"/>
<proteinExistence type="inferred from homology"/>
<dbReference type="GO" id="GO:0005886">
    <property type="term" value="C:plasma membrane"/>
    <property type="evidence" value="ECO:0007669"/>
    <property type="project" value="UniProtKB-SubCell"/>
</dbReference>
<evidence type="ECO:0000256" key="1">
    <source>
        <dbReference type="ARBA" id="ARBA00004651"/>
    </source>
</evidence>
<evidence type="ECO:0000256" key="5">
    <source>
        <dbReference type="ARBA" id="ARBA00022989"/>
    </source>
</evidence>
<evidence type="ECO:0000256" key="6">
    <source>
        <dbReference type="ARBA" id="ARBA00023136"/>
    </source>
</evidence>
<dbReference type="PANTHER" id="PTHR33508">
    <property type="entry name" value="UPF0056 MEMBRANE PROTEIN YHCE"/>
    <property type="match status" value="1"/>
</dbReference>
<dbReference type="NCBIfam" id="TIGR00427">
    <property type="entry name" value="NAAT family transporter"/>
    <property type="match status" value="1"/>
</dbReference>
<comment type="similarity">
    <text evidence="2 7">Belongs to the UPF0056 (MarC) family.</text>
</comment>
<comment type="caution">
    <text evidence="8">The sequence shown here is derived from an EMBL/GenBank/DDBJ whole genome shotgun (WGS) entry which is preliminary data.</text>
</comment>
<evidence type="ECO:0000256" key="4">
    <source>
        <dbReference type="ARBA" id="ARBA00022692"/>
    </source>
</evidence>
<evidence type="ECO:0000313" key="9">
    <source>
        <dbReference type="Proteomes" id="UP000316649"/>
    </source>
</evidence>
<feature type="transmembrane region" description="Helical" evidence="7">
    <location>
        <begin position="108"/>
        <end position="130"/>
    </location>
</feature>
<evidence type="ECO:0000256" key="3">
    <source>
        <dbReference type="ARBA" id="ARBA00022475"/>
    </source>
</evidence>
<reference evidence="8 9" key="1">
    <citation type="submission" date="2019-07" db="EMBL/GenBank/DDBJ databases">
        <title>The pathways for chlorine oxyanion respiration interact through the shared metabolite chlorate.</title>
        <authorList>
            <person name="Barnum T.P."/>
            <person name="Cheng Y."/>
            <person name="Hill K.A."/>
            <person name="Lucas L.N."/>
            <person name="Carlson H.K."/>
            <person name="Coates J.D."/>
        </authorList>
    </citation>
    <scope>NUCLEOTIDE SEQUENCE [LARGE SCALE GENOMIC DNA]</scope>
    <source>
        <strain evidence="8 9">BK-1</strain>
    </source>
</reference>
<organism evidence="8 9">
    <name type="scientific">Sedimenticola selenatireducens</name>
    <dbReference type="NCBI Taxonomy" id="191960"/>
    <lineage>
        <taxon>Bacteria</taxon>
        <taxon>Pseudomonadati</taxon>
        <taxon>Pseudomonadota</taxon>
        <taxon>Gammaproteobacteria</taxon>
        <taxon>Chromatiales</taxon>
        <taxon>Sedimenticolaceae</taxon>
        <taxon>Sedimenticola</taxon>
    </lineage>
</organism>
<feature type="transmembrane region" description="Helical" evidence="7">
    <location>
        <begin position="180"/>
        <end position="204"/>
    </location>
</feature>
<keyword evidence="5 7" id="KW-1133">Transmembrane helix</keyword>
<feature type="transmembrane region" description="Helical" evidence="7">
    <location>
        <begin position="142"/>
        <end position="160"/>
    </location>
</feature>
<evidence type="ECO:0000313" key="8">
    <source>
        <dbReference type="EMBL" id="TVO77923.1"/>
    </source>
</evidence>
<evidence type="ECO:0000256" key="7">
    <source>
        <dbReference type="RuleBase" id="RU362048"/>
    </source>
</evidence>
<accession>A0A557SKK5</accession>
<feature type="transmembrane region" description="Helical" evidence="7">
    <location>
        <begin position="77"/>
        <end position="96"/>
    </location>
</feature>
<gene>
    <name evidence="8" type="ORF">FHP88_03760</name>
</gene>
<dbReference type="AlphaFoldDB" id="A0A557SKK5"/>
<keyword evidence="3" id="KW-1003">Cell membrane</keyword>
<dbReference type="PANTHER" id="PTHR33508:SF1">
    <property type="entry name" value="UPF0056 MEMBRANE PROTEIN YHCE"/>
    <property type="match status" value="1"/>
</dbReference>
<dbReference type="InterPro" id="IPR002771">
    <property type="entry name" value="Multi_antbiot-R_MarC"/>
</dbReference>
<dbReference type="Pfam" id="PF01914">
    <property type="entry name" value="MarC"/>
    <property type="match status" value="1"/>
</dbReference>
<protein>
    <recommendedName>
        <fullName evidence="7">UPF0056 membrane protein</fullName>
    </recommendedName>
</protein>
<keyword evidence="4 7" id="KW-0812">Transmembrane</keyword>
<sequence>MTSSPYTVRLSQSKESSKMTRIRQFRADSFKGFRNMENWTEYSRFITSLVVIMDPFMAIPIFLSMTKGYSHQNRARVVRIAIFTVAATLIVTAFAGEGLLAFMGTSLGSFRVGGGIVLFLMALAMLQARIDPVRSTPHEEEVAASLTSVGVVPLAIPLLAGPGAMSTVIIGMHRSTAPYHAAMVVASILLVAAILWLVLSLAVPIGKRLGDIGLNILNRIFGLILAAIAVEVIANGIKQLFPILVV</sequence>
<feature type="transmembrane region" description="Helical" evidence="7">
    <location>
        <begin position="45"/>
        <end position="65"/>
    </location>
</feature>
<evidence type="ECO:0000256" key="2">
    <source>
        <dbReference type="ARBA" id="ARBA00009784"/>
    </source>
</evidence>